<dbReference type="NCBIfam" id="TIGR01764">
    <property type="entry name" value="excise"/>
    <property type="match status" value="1"/>
</dbReference>
<accession>A0ABT2MWK0</accession>
<dbReference type="InterPro" id="IPR010093">
    <property type="entry name" value="SinI_DNA-bd"/>
</dbReference>
<keyword evidence="3" id="KW-1185">Reference proteome</keyword>
<keyword evidence="2" id="KW-0238">DNA-binding</keyword>
<dbReference type="GO" id="GO:0003677">
    <property type="term" value="F:DNA binding"/>
    <property type="evidence" value="ECO:0007669"/>
    <property type="project" value="UniProtKB-KW"/>
</dbReference>
<dbReference type="EMBL" id="JAMXFF010000030">
    <property type="protein sequence ID" value="MCT7968355.1"/>
    <property type="molecule type" value="Genomic_DNA"/>
</dbReference>
<proteinExistence type="predicted"/>
<dbReference type="InterPro" id="IPR041657">
    <property type="entry name" value="HTH_17"/>
</dbReference>
<comment type="caution">
    <text evidence="2">The sequence shown here is derived from an EMBL/GenBank/DDBJ whole genome shotgun (WGS) entry which is preliminary data.</text>
</comment>
<reference evidence="2 3" key="1">
    <citation type="journal article" date="2022" name="Front. Microbiol.">
        <title>High genomic differentiation and limited gene flow indicate recent cryptic speciation within the genus Laspinema (cyanobacteria).</title>
        <authorList>
            <person name="Stanojkovic A."/>
            <person name="Skoupy S."/>
            <person name="Skaloud P."/>
            <person name="Dvorak P."/>
        </authorList>
    </citation>
    <scope>NUCLEOTIDE SEQUENCE [LARGE SCALE GENOMIC DNA]</scope>
    <source>
        <strain evidence="2 3">D2a</strain>
    </source>
</reference>
<dbReference type="Proteomes" id="UP001525890">
    <property type="component" value="Unassembled WGS sequence"/>
</dbReference>
<gene>
    <name evidence="2" type="ORF">NG799_18770</name>
</gene>
<evidence type="ECO:0000313" key="2">
    <source>
        <dbReference type="EMBL" id="MCT7968355.1"/>
    </source>
</evidence>
<name>A0ABT2MWK0_9CYAN</name>
<evidence type="ECO:0000313" key="3">
    <source>
        <dbReference type="Proteomes" id="UP001525890"/>
    </source>
</evidence>
<evidence type="ECO:0000259" key="1">
    <source>
        <dbReference type="Pfam" id="PF12728"/>
    </source>
</evidence>
<feature type="domain" description="Helix-turn-helix" evidence="1">
    <location>
        <begin position="85"/>
        <end position="132"/>
    </location>
</feature>
<dbReference type="Pfam" id="PF12728">
    <property type="entry name" value="HTH_17"/>
    <property type="match status" value="1"/>
</dbReference>
<organism evidence="2 3">
    <name type="scientific">Laspinema palackyanum D2a</name>
    <dbReference type="NCBI Taxonomy" id="2953684"/>
    <lineage>
        <taxon>Bacteria</taxon>
        <taxon>Bacillati</taxon>
        <taxon>Cyanobacteriota</taxon>
        <taxon>Cyanophyceae</taxon>
        <taxon>Oscillatoriophycideae</taxon>
        <taxon>Oscillatoriales</taxon>
        <taxon>Laspinemataceae</taxon>
        <taxon>Laspinema</taxon>
        <taxon>Laspinema palackyanum</taxon>
    </lineage>
</organism>
<protein>
    <submittedName>
        <fullName evidence="2">Excisionase family DNA-binding protein</fullName>
    </submittedName>
</protein>
<dbReference type="RefSeq" id="WP_368007878.1">
    <property type="nucleotide sequence ID" value="NZ_JAMXFF010000030.1"/>
</dbReference>
<sequence>MMNPSNFQSAYPLPPTGEDVKLAQESSRLLAGYTDAEKPQIIIQTDEMNSQAIAIPESAFLMLVEILEQMAQGNAVRLVSLPAELTTQEAANILEVSHPYLVELLESGEIPSQIVETKRQVRYEDVLHYKNQIEEKGRQTLDE</sequence>